<sequence length="538" mass="54978">MHSPSAARADMRLFVAALGLCAVLTGGWTLAGWPDLVRLRLPDTDDMMRLVQLRDWIGGQHWRDLTQHRMGADGVAMHWSRLGDLGPLALLLAFGPWLGQAGAERAMVIAWPALLLLAYLLLSARIAMRLGAPAGIAMVLAALAWPATWVFMPGRIDHHGLQIVLLLTMLAATLAPAGVAAGAIAGAAAGASLILGVETAPLLALLLATALFAAWRDPAHERARLLGTGGALLAVTALGAWARPFAWSEGLCDGFTADAARAATVGAGALLGCALVPVRLSAGHRLAAFGAIGVVSLAMLTSTAPACLADPYAALAPELRLRWLSQVGEAQSVFAAPLSTTLAYLGVGMAGLVAACAAAQADRSARWPILALLIGAALLLACHQLRAAHLAAALAPPALAHMVARARAAGTPRTVAAWLASVGIVYAGVGSATAARSDAGSGGACAIEAGIATLAALPPGLVLAPIDLGPAILAETPHRVLAAPYHRNEVGNLAALRALAGERPATATGADYRLDCSGVRALRDEPRREPLAVTSTPD</sequence>
<gene>
    <name evidence="2" type="ORF">FBR43_02260</name>
</gene>
<feature type="transmembrane region" description="Helical" evidence="1">
    <location>
        <begin position="262"/>
        <end position="280"/>
    </location>
</feature>
<proteinExistence type="predicted"/>
<name>A0A4U1LA08_9SPHN</name>
<keyword evidence="1" id="KW-1133">Transmembrane helix</keyword>
<feature type="transmembrane region" description="Helical" evidence="1">
    <location>
        <begin position="334"/>
        <end position="357"/>
    </location>
</feature>
<feature type="transmembrane region" description="Helical" evidence="1">
    <location>
        <begin position="106"/>
        <end position="124"/>
    </location>
</feature>
<dbReference type="Proteomes" id="UP000309138">
    <property type="component" value="Unassembled WGS sequence"/>
</dbReference>
<evidence type="ECO:0000256" key="1">
    <source>
        <dbReference type="SAM" id="Phobius"/>
    </source>
</evidence>
<evidence type="ECO:0000313" key="2">
    <source>
        <dbReference type="EMBL" id="TKD53176.1"/>
    </source>
</evidence>
<keyword evidence="1" id="KW-0812">Transmembrane</keyword>
<accession>A0A4U1LA08</accession>
<feature type="transmembrane region" description="Helical" evidence="1">
    <location>
        <begin position="225"/>
        <end position="242"/>
    </location>
</feature>
<feature type="transmembrane region" description="Helical" evidence="1">
    <location>
        <begin position="287"/>
        <end position="314"/>
    </location>
</feature>
<feature type="transmembrane region" description="Helical" evidence="1">
    <location>
        <begin position="130"/>
        <end position="151"/>
    </location>
</feature>
<dbReference type="RefSeq" id="WP_169542439.1">
    <property type="nucleotide sequence ID" value="NZ_SWKR01000001.1"/>
</dbReference>
<dbReference type="AlphaFoldDB" id="A0A4U1LA08"/>
<reference evidence="2 3" key="1">
    <citation type="submission" date="2019-04" db="EMBL/GenBank/DDBJ databases">
        <authorList>
            <person name="Yang Y."/>
            <person name="Wei D."/>
        </authorList>
    </citation>
    <scope>NUCLEOTIDE SEQUENCE [LARGE SCALE GENOMIC DNA]</scope>
    <source>
        <strain evidence="2 3">L-1-4w-11</strain>
    </source>
</reference>
<comment type="caution">
    <text evidence="2">The sequence shown here is derived from an EMBL/GenBank/DDBJ whole genome shotgun (WGS) entry which is preliminary data.</text>
</comment>
<feature type="transmembrane region" description="Helical" evidence="1">
    <location>
        <begin position="191"/>
        <end position="213"/>
    </location>
</feature>
<feature type="transmembrane region" description="Helical" evidence="1">
    <location>
        <begin position="369"/>
        <end position="395"/>
    </location>
</feature>
<dbReference type="EMBL" id="SWKR01000001">
    <property type="protein sequence ID" value="TKD53176.1"/>
    <property type="molecule type" value="Genomic_DNA"/>
</dbReference>
<organism evidence="2 3">
    <name type="scientific">Sphingomonas baiyangensis</name>
    <dbReference type="NCBI Taxonomy" id="2572576"/>
    <lineage>
        <taxon>Bacteria</taxon>
        <taxon>Pseudomonadati</taxon>
        <taxon>Pseudomonadota</taxon>
        <taxon>Alphaproteobacteria</taxon>
        <taxon>Sphingomonadales</taxon>
        <taxon>Sphingomonadaceae</taxon>
        <taxon>Sphingomonas</taxon>
    </lineage>
</organism>
<feature type="transmembrane region" description="Helical" evidence="1">
    <location>
        <begin position="163"/>
        <end position="185"/>
    </location>
</feature>
<keyword evidence="3" id="KW-1185">Reference proteome</keyword>
<keyword evidence="1" id="KW-0472">Membrane</keyword>
<protein>
    <submittedName>
        <fullName evidence="2">Uncharacterized protein</fullName>
    </submittedName>
</protein>
<feature type="transmembrane region" description="Helical" evidence="1">
    <location>
        <begin position="79"/>
        <end position="99"/>
    </location>
</feature>
<evidence type="ECO:0000313" key="3">
    <source>
        <dbReference type="Proteomes" id="UP000309138"/>
    </source>
</evidence>